<feature type="compositionally biased region" description="Basic and acidic residues" evidence="5">
    <location>
        <begin position="349"/>
        <end position="361"/>
    </location>
</feature>
<dbReference type="GO" id="GO:0043161">
    <property type="term" value="P:proteasome-mediated ubiquitin-dependent protein catabolic process"/>
    <property type="evidence" value="ECO:0007669"/>
    <property type="project" value="TreeGrafter"/>
</dbReference>
<dbReference type="EMBL" id="QZBU01002589">
    <property type="protein sequence ID" value="TIA34838.1"/>
    <property type="molecule type" value="Genomic_DNA"/>
</dbReference>
<dbReference type="GO" id="GO:0008270">
    <property type="term" value="F:zinc ion binding"/>
    <property type="evidence" value="ECO:0007669"/>
    <property type="project" value="UniProtKB-KW"/>
</dbReference>
<comment type="caution">
    <text evidence="8">The sequence shown here is derived from an EMBL/GenBank/DDBJ whole genome shotgun (WGS) entry which is preliminary data.</text>
</comment>
<feature type="compositionally biased region" description="Acidic residues" evidence="5">
    <location>
        <begin position="428"/>
        <end position="437"/>
    </location>
</feature>
<feature type="region of interest" description="Disordered" evidence="5">
    <location>
        <begin position="323"/>
        <end position="643"/>
    </location>
</feature>
<dbReference type="InterPro" id="IPR017907">
    <property type="entry name" value="Znf_RING_CS"/>
</dbReference>
<feature type="compositionally biased region" description="Basic and acidic residues" evidence="5">
    <location>
        <begin position="1"/>
        <end position="17"/>
    </location>
</feature>
<keyword evidence="6" id="KW-0812">Transmembrane</keyword>
<dbReference type="SMART" id="SM00184">
    <property type="entry name" value="RING"/>
    <property type="match status" value="1"/>
</dbReference>
<dbReference type="PANTHER" id="PTHR15898:SF13">
    <property type="entry name" value="BIFUNCTIONAL APOPTOSIS REGULATOR"/>
    <property type="match status" value="1"/>
</dbReference>
<feature type="region of interest" description="Disordered" evidence="5">
    <location>
        <begin position="1"/>
        <end position="41"/>
    </location>
</feature>
<keyword evidence="2 4" id="KW-0863">Zinc-finger</keyword>
<evidence type="ECO:0000256" key="2">
    <source>
        <dbReference type="ARBA" id="ARBA00022771"/>
    </source>
</evidence>
<feature type="transmembrane region" description="Helical" evidence="6">
    <location>
        <begin position="762"/>
        <end position="782"/>
    </location>
</feature>
<feature type="region of interest" description="Disordered" evidence="5">
    <location>
        <begin position="226"/>
        <end position="251"/>
    </location>
</feature>
<dbReference type="GO" id="GO:0005634">
    <property type="term" value="C:nucleus"/>
    <property type="evidence" value="ECO:0007669"/>
    <property type="project" value="TreeGrafter"/>
</dbReference>
<dbReference type="SUPFAM" id="SSF57850">
    <property type="entry name" value="RING/U-box"/>
    <property type="match status" value="1"/>
</dbReference>
<evidence type="ECO:0000256" key="5">
    <source>
        <dbReference type="SAM" id="MobiDB-lite"/>
    </source>
</evidence>
<evidence type="ECO:0000256" key="4">
    <source>
        <dbReference type="PROSITE-ProRule" id="PRU00175"/>
    </source>
</evidence>
<dbReference type="InterPro" id="IPR001841">
    <property type="entry name" value="Znf_RING"/>
</dbReference>
<evidence type="ECO:0000313" key="8">
    <source>
        <dbReference type="EMBL" id="TIA34838.1"/>
    </source>
</evidence>
<feature type="compositionally biased region" description="Acidic residues" evidence="5">
    <location>
        <begin position="605"/>
        <end position="628"/>
    </location>
</feature>
<keyword evidence="1" id="KW-0479">Metal-binding</keyword>
<feature type="compositionally biased region" description="Acidic residues" evidence="5">
    <location>
        <begin position="397"/>
        <end position="407"/>
    </location>
</feature>
<evidence type="ECO:0000259" key="7">
    <source>
        <dbReference type="PROSITE" id="PS50089"/>
    </source>
</evidence>
<gene>
    <name evidence="8" type="ORF">D6C83_06749</name>
</gene>
<keyword evidence="6" id="KW-1133">Transmembrane helix</keyword>
<evidence type="ECO:0000256" key="6">
    <source>
        <dbReference type="SAM" id="Phobius"/>
    </source>
</evidence>
<feature type="compositionally biased region" description="Polar residues" evidence="5">
    <location>
        <begin position="466"/>
        <end position="476"/>
    </location>
</feature>
<dbReference type="GO" id="GO:0061630">
    <property type="term" value="F:ubiquitin protein ligase activity"/>
    <property type="evidence" value="ECO:0007669"/>
    <property type="project" value="TreeGrafter"/>
</dbReference>
<keyword evidence="6" id="KW-0472">Membrane</keyword>
<feature type="compositionally biased region" description="Polar residues" evidence="5">
    <location>
        <begin position="575"/>
        <end position="589"/>
    </location>
</feature>
<feature type="compositionally biased region" description="Acidic residues" evidence="5">
    <location>
        <begin position="327"/>
        <end position="348"/>
    </location>
</feature>
<dbReference type="CDD" id="cd16568">
    <property type="entry name" value="RING-HC_ScPSH1-like"/>
    <property type="match status" value="1"/>
</dbReference>
<dbReference type="AlphaFoldDB" id="A0A4T0BLL4"/>
<evidence type="ECO:0000256" key="3">
    <source>
        <dbReference type="ARBA" id="ARBA00022833"/>
    </source>
</evidence>
<feature type="compositionally biased region" description="Acidic residues" evidence="5">
    <location>
        <begin position="550"/>
        <end position="559"/>
    </location>
</feature>
<dbReference type="Gene3D" id="3.30.40.10">
    <property type="entry name" value="Zinc/RING finger domain, C3HC4 (zinc finger)"/>
    <property type="match status" value="1"/>
</dbReference>
<protein>
    <recommendedName>
        <fullName evidence="7">RING-type domain-containing protein</fullName>
    </recommendedName>
</protein>
<accession>A0A4T0BLL4</accession>
<proteinExistence type="predicted"/>
<feature type="compositionally biased region" description="Low complexity" evidence="5">
    <location>
        <begin position="537"/>
        <end position="546"/>
    </location>
</feature>
<keyword evidence="3" id="KW-0862">Zinc</keyword>
<feature type="domain" description="RING-type" evidence="7">
    <location>
        <begin position="77"/>
        <end position="117"/>
    </location>
</feature>
<dbReference type="PROSITE" id="PS50089">
    <property type="entry name" value="ZF_RING_2"/>
    <property type="match status" value="1"/>
</dbReference>
<dbReference type="PANTHER" id="PTHR15898">
    <property type="entry name" value="BIFUNCTIONAL APOPTOSIS REGULATOR"/>
    <property type="match status" value="1"/>
</dbReference>
<evidence type="ECO:0000256" key="1">
    <source>
        <dbReference type="ARBA" id="ARBA00022723"/>
    </source>
</evidence>
<dbReference type="Pfam" id="PF13923">
    <property type="entry name" value="zf-C3HC4_2"/>
    <property type="match status" value="1"/>
</dbReference>
<dbReference type="PROSITE" id="PS00518">
    <property type="entry name" value="ZF_RING_1"/>
    <property type="match status" value="1"/>
</dbReference>
<name>A0A4T0BLL4_AURPU</name>
<feature type="transmembrane region" description="Helical" evidence="6">
    <location>
        <begin position="802"/>
        <end position="822"/>
    </location>
</feature>
<dbReference type="Proteomes" id="UP000304947">
    <property type="component" value="Unassembled WGS sequence"/>
</dbReference>
<reference evidence="8 9" key="1">
    <citation type="submission" date="2018-10" db="EMBL/GenBank/DDBJ databases">
        <title>Fifty Aureobasidium pullulans genomes reveal a recombining polyextremotolerant generalist.</title>
        <authorList>
            <person name="Gostincar C."/>
            <person name="Turk M."/>
            <person name="Zajc J."/>
            <person name="Gunde-Cimerman N."/>
        </authorList>
    </citation>
    <scope>NUCLEOTIDE SEQUENCE [LARGE SCALE GENOMIC DNA]</scope>
    <source>
        <strain evidence="8 9">EXF-3380</strain>
    </source>
</reference>
<sequence>MPTLKRDRSAMSDEGSRKRAKTSPFDDTPAVQPPMDMDTVTEEPLVKPAVDAPPSQELQTLQILRGDFDDLRQLITCKVCERLLYEPYVISCGHTYCYSCLCTWFATSKKKTCPNCRDVITQPPAPSYVIKEMANIFMRRHDLLPDGETIEQHEQWKFEEADLVRKDKNNTDPRTGGLFRGVFKPRRPRVHPIHDPIDHIDRCPECNWEVERGLCGQCGLLMDRNSDSESDSDDDSLSGLSNEEISDDFEDEDLDASAVYGEFDEDFDGQAREGEPHLDFGSDLGSEEEALAQRELWRLLVRSGRLPRNLPFEQFARDGRRHRIVDSEAEDEDMGHDLNEEDEDDDESGSIHDFLDDRDVGEITAMTISSPTIEERTPARPRNRHRHEQQDHSDSESSSDSDSDSDSDGVRHNPQFHRPQVPVYTIHDDDDDDEEEEIRPIRRRAVHHIASDSDDSDDEPRRISTHLRQQPASRRSQPPVLARRPRPLVIDSDDSDSESSTTADGESRPPIEISDDEDTEAAFFQAQRNRIRNSRPAAASVGSSDRSSVDDEIEPDDYSIDGHDLNEGFEGFEGASTSNGGFSPIQSGSEDGAPQTGMDYFNVYGDEEGSGDQDEVDEDEDEEAEDPSPDEKPEGLTPWGKFSFAYRDGGVSPGAAVDPADPMAAAGAALKDNATANTESVSAEPPRRKSMWRQSFSVDPNAPYNGERRGTIFQRAGSVFQDTLQNVRKKVRRSSMWDVYENAKKRQLEIRRKRWVQIVFEYSFYFMLIVLLYFLIIGVPLWKGTYWELYLAFKYKLNATGTWSVVIAVAVAYAYSPLFVLFELRSTVVHSPPSSLTPP</sequence>
<organism evidence="8 9">
    <name type="scientific">Aureobasidium pullulans</name>
    <name type="common">Black yeast</name>
    <name type="synonym">Pullularia pullulans</name>
    <dbReference type="NCBI Taxonomy" id="5580"/>
    <lineage>
        <taxon>Eukaryota</taxon>
        <taxon>Fungi</taxon>
        <taxon>Dikarya</taxon>
        <taxon>Ascomycota</taxon>
        <taxon>Pezizomycotina</taxon>
        <taxon>Dothideomycetes</taxon>
        <taxon>Dothideomycetidae</taxon>
        <taxon>Dothideales</taxon>
        <taxon>Saccotheciaceae</taxon>
        <taxon>Aureobasidium</taxon>
    </lineage>
</organism>
<evidence type="ECO:0000313" key="9">
    <source>
        <dbReference type="Proteomes" id="UP000304947"/>
    </source>
</evidence>
<dbReference type="InterPro" id="IPR013083">
    <property type="entry name" value="Znf_RING/FYVE/PHD"/>
</dbReference>